<feature type="compositionally biased region" description="Low complexity" evidence="1">
    <location>
        <begin position="92"/>
        <end position="101"/>
    </location>
</feature>
<feature type="compositionally biased region" description="Basic and acidic residues" evidence="1">
    <location>
        <begin position="102"/>
        <end position="117"/>
    </location>
</feature>
<organism evidence="2 3">
    <name type="scientific">Prymnesium parvum</name>
    <name type="common">Toxic golden alga</name>
    <dbReference type="NCBI Taxonomy" id="97485"/>
    <lineage>
        <taxon>Eukaryota</taxon>
        <taxon>Haptista</taxon>
        <taxon>Haptophyta</taxon>
        <taxon>Prymnesiophyceae</taxon>
        <taxon>Prymnesiales</taxon>
        <taxon>Prymnesiaceae</taxon>
        <taxon>Prymnesium</taxon>
    </lineage>
</organism>
<evidence type="ECO:0000256" key="1">
    <source>
        <dbReference type="SAM" id="MobiDB-lite"/>
    </source>
</evidence>
<comment type="caution">
    <text evidence="2">The sequence shown here is derived from an EMBL/GenBank/DDBJ whole genome shotgun (WGS) entry which is preliminary data.</text>
</comment>
<feature type="compositionally biased region" description="Pro residues" evidence="1">
    <location>
        <begin position="19"/>
        <end position="28"/>
    </location>
</feature>
<accession>A0AB34JKG9</accession>
<feature type="compositionally biased region" description="Basic and acidic residues" evidence="1">
    <location>
        <begin position="124"/>
        <end position="133"/>
    </location>
</feature>
<name>A0AB34JKG9_PRYPA</name>
<feature type="region of interest" description="Disordered" evidence="1">
    <location>
        <begin position="1"/>
        <end position="140"/>
    </location>
</feature>
<feature type="compositionally biased region" description="Basic and acidic residues" evidence="1">
    <location>
        <begin position="655"/>
        <end position="667"/>
    </location>
</feature>
<keyword evidence="3" id="KW-1185">Reference proteome</keyword>
<reference evidence="2 3" key="1">
    <citation type="journal article" date="2024" name="Science">
        <title>Giant polyketide synthase enzymes in the biosynthesis of giant marine polyether toxins.</title>
        <authorList>
            <person name="Fallon T.R."/>
            <person name="Shende V.V."/>
            <person name="Wierzbicki I.H."/>
            <person name="Pendleton A.L."/>
            <person name="Watervoot N.F."/>
            <person name="Auber R.P."/>
            <person name="Gonzalez D.J."/>
            <person name="Wisecaver J.H."/>
            <person name="Moore B.S."/>
        </authorList>
    </citation>
    <scope>NUCLEOTIDE SEQUENCE [LARGE SCALE GENOMIC DNA]</scope>
    <source>
        <strain evidence="2 3">12B1</strain>
    </source>
</reference>
<evidence type="ECO:0000313" key="3">
    <source>
        <dbReference type="Proteomes" id="UP001515480"/>
    </source>
</evidence>
<evidence type="ECO:0000313" key="2">
    <source>
        <dbReference type="EMBL" id="KAL1522168.1"/>
    </source>
</evidence>
<feature type="compositionally biased region" description="Low complexity" evidence="1">
    <location>
        <begin position="34"/>
        <end position="55"/>
    </location>
</feature>
<dbReference type="EMBL" id="JBGBPQ010000007">
    <property type="protein sequence ID" value="KAL1522168.1"/>
    <property type="molecule type" value="Genomic_DNA"/>
</dbReference>
<dbReference type="AlphaFoldDB" id="A0AB34JKG9"/>
<feature type="region of interest" description="Disordered" evidence="1">
    <location>
        <begin position="603"/>
        <end position="623"/>
    </location>
</feature>
<dbReference type="Proteomes" id="UP001515480">
    <property type="component" value="Unassembled WGS sequence"/>
</dbReference>
<sequence length="940" mass="102211">MTQPCTARMTPRPVLHAEAPPPLHPRPPAASLQPRLSPRAKLAAPPRLTPRLPHATPKHAEVSPRRPTAPLTPRPTAAPPPSAAPPPEASDPEALPSAPAAEEGKEEGKEGKEAGKEEEGEGVEQAKEGTGRDGEEEAAVPPPHAELAFLCHPEDDEALHYFRAESAADARGALRRLPNPYRLLPLVRSVAFRLVELPDDFATVSSGGVTLFRHQMAHETYSLSEWHDLFHCFEKVLCGYCVCAVWEKERRVGAVRLSVCASAVCAAPVFLRWSRRLHFIRWLAWGAPAVTARTVEPALRAALHAAGWIASCTVSPGQIDAKDGAVVLGLRNAEAVEEQLRRSSGALVSAVQTLQEVLSSKEMQPLASPCEGARKYVLSTYSRRLFPLVAPSLLNEPARMTAVSSSSVASTLLPPMPLLRGAPLRKLEKLCGETKAHKLAYATRAIAGEHLRPFTRRATTPSQCVVSVWCCLERTALLLRKADMMIMGALLQLPLDALRDLQGKMKHVQWRRLTSTAQVPVLHVRVERRYDDETQPLKINCPPAAELTATLLRNCVDALKGFTLPSQASMAAFSGIMDTHLYETVDEPRLLEVMREQMAIASQHMARRTSGDEGEEPDAAESTQGAVDAEMEAANLGWGTTLRGGAAARQAAKRANKDSRAAEKLAAEESSASFLGRRDEQRAKARTADGYRCVISELREMQVEIDSNAELAWKNHRGLHVELRPDASDAAGAPAGAGESGGRVCVGRNSPRREGLPTTSTLEEMLVRHCITEPIGPIRTAMAELEHAMTGALRRAEAAALAHEPFLKAARSLNSKLPPPTVRTLDVGCIRVDGSSLWPSEESEVEVHPLFAPLTLSNQLECFPPLGLVNPARRTSANFRRASVISKRASEYESQRVSLTEHPLEEAEEVLDSMKALLRQREAVRRLSTSSMSMKSAGAV</sequence>
<proteinExistence type="predicted"/>
<gene>
    <name evidence="2" type="ORF">AB1Y20_021807</name>
</gene>
<feature type="region of interest" description="Disordered" evidence="1">
    <location>
        <begin position="649"/>
        <end position="681"/>
    </location>
</feature>
<protein>
    <submittedName>
        <fullName evidence="2">Uncharacterized protein</fullName>
    </submittedName>
</protein>
<feature type="compositionally biased region" description="Low complexity" evidence="1">
    <location>
        <begin position="728"/>
        <end position="737"/>
    </location>
</feature>
<feature type="region of interest" description="Disordered" evidence="1">
    <location>
        <begin position="728"/>
        <end position="758"/>
    </location>
</feature>
<feature type="compositionally biased region" description="Pro residues" evidence="1">
    <location>
        <begin position="70"/>
        <end position="89"/>
    </location>
</feature>